<accession>A0ACC2RUJ6</accession>
<keyword evidence="1" id="KW-0808">Transferase</keyword>
<gene>
    <name evidence="1" type="primary">QRI7_3</name>
    <name evidence="1" type="ORF">DSO57_1021642</name>
</gene>
<sequence length="411" mass="44935">MILMAHIFPSKCLINLEKRCWFRKRTSLGFSYLSKNRHRILGIETSCDDTSVAIVDDRGEILGECTRSQFHVHEPMGGIVPDLASKSHMANLPGVISQTLKVASLVITDIDVFAFTRGPGLATCLSVGTNATKTLAAALRKPLIGVHHMEAHALTVRMTNAGIRFPYLAFLLSGGHTLIIIVHGVNHYTQLASTLDESIGQTYDKVARELGIRWNPAPKSGYISRSRPGSGGGPGPALERIALNGNDNKYKLTIPLNRFEKRLNTNFSFSGLRTQVTQLATKLLANSSPGDREEIVADLAASFQFTAVAHLCLKLKMAFDRCRQIGVYPSALVASGGVASNFTIRKRLEETAALHGVPLECPPSELCTDNGAMIAWAGWERFRLGLVDPTTIDIISDWPLETLKGMYPQKK</sequence>
<dbReference type="EMBL" id="QTSX02006495">
    <property type="protein sequence ID" value="KAJ9053712.1"/>
    <property type="molecule type" value="Genomic_DNA"/>
</dbReference>
<evidence type="ECO:0000313" key="2">
    <source>
        <dbReference type="Proteomes" id="UP001165960"/>
    </source>
</evidence>
<comment type="caution">
    <text evidence="1">The sequence shown here is derived from an EMBL/GenBank/DDBJ whole genome shotgun (WGS) entry which is preliminary data.</text>
</comment>
<dbReference type="Proteomes" id="UP001165960">
    <property type="component" value="Unassembled WGS sequence"/>
</dbReference>
<protein>
    <submittedName>
        <fullName evidence="1">Mitochondrial tRNAs modification protein</fullName>
        <ecNumber evidence="1">2.3.1.234</ecNumber>
    </submittedName>
</protein>
<reference evidence="1" key="1">
    <citation type="submission" date="2022-04" db="EMBL/GenBank/DDBJ databases">
        <title>Genome of the entomopathogenic fungus Entomophthora muscae.</title>
        <authorList>
            <person name="Elya C."/>
            <person name="Lovett B.R."/>
            <person name="Lee E."/>
            <person name="Macias A.M."/>
            <person name="Hajek A.E."/>
            <person name="De Bivort B.L."/>
            <person name="Kasson M.T."/>
            <person name="De Fine Licht H.H."/>
            <person name="Stajich J.E."/>
        </authorList>
    </citation>
    <scope>NUCLEOTIDE SEQUENCE</scope>
    <source>
        <strain evidence="1">Berkeley</strain>
    </source>
</reference>
<keyword evidence="2" id="KW-1185">Reference proteome</keyword>
<dbReference type="EC" id="2.3.1.234" evidence="1"/>
<keyword evidence="1" id="KW-0012">Acyltransferase</keyword>
<name>A0ACC2RUJ6_9FUNG</name>
<evidence type="ECO:0000313" key="1">
    <source>
        <dbReference type="EMBL" id="KAJ9053712.1"/>
    </source>
</evidence>
<proteinExistence type="predicted"/>
<organism evidence="1 2">
    <name type="scientific">Entomophthora muscae</name>
    <dbReference type="NCBI Taxonomy" id="34485"/>
    <lineage>
        <taxon>Eukaryota</taxon>
        <taxon>Fungi</taxon>
        <taxon>Fungi incertae sedis</taxon>
        <taxon>Zoopagomycota</taxon>
        <taxon>Entomophthoromycotina</taxon>
        <taxon>Entomophthoromycetes</taxon>
        <taxon>Entomophthorales</taxon>
        <taxon>Entomophthoraceae</taxon>
        <taxon>Entomophthora</taxon>
    </lineage>
</organism>